<feature type="region of interest" description="Disordered" evidence="1">
    <location>
        <begin position="197"/>
        <end position="221"/>
    </location>
</feature>
<feature type="region of interest" description="Disordered" evidence="1">
    <location>
        <begin position="330"/>
        <end position="368"/>
    </location>
</feature>
<gene>
    <name evidence="2" type="ORF">JDV02_005499</name>
</gene>
<organism evidence="2 3">
    <name type="scientific">Purpureocillium takamizusanense</name>
    <dbReference type="NCBI Taxonomy" id="2060973"/>
    <lineage>
        <taxon>Eukaryota</taxon>
        <taxon>Fungi</taxon>
        <taxon>Dikarya</taxon>
        <taxon>Ascomycota</taxon>
        <taxon>Pezizomycotina</taxon>
        <taxon>Sordariomycetes</taxon>
        <taxon>Hypocreomycetidae</taxon>
        <taxon>Hypocreales</taxon>
        <taxon>Ophiocordycipitaceae</taxon>
        <taxon>Purpureocillium</taxon>
    </lineage>
</organism>
<protein>
    <submittedName>
        <fullName evidence="2">Uncharacterized protein</fullName>
    </submittedName>
</protein>
<name>A0A9Q8VBZ3_9HYPO</name>
<dbReference type="AlphaFoldDB" id="A0A9Q8VBZ3"/>
<feature type="compositionally biased region" description="Basic and acidic residues" evidence="1">
    <location>
        <begin position="203"/>
        <end position="219"/>
    </location>
</feature>
<sequence>MSPSSVSDIAAAPAACPAEFDPSFTTLGPEWDELAELIDREVSRRMSHYLSDCDGMEGLTQEVGSGGGDAAAMRWGMMEPVTVHGSAREVQSRYPWEGGVVFMDTNGGGGGATAAAVSPLSDQIMGDIQGGGGEARLEMECLNGSQTRSGEATWGHDGEHTARSWDALLMMEEGICPNTSGLTGRNVFTAYASSVYPPGESMDVERDDSSARRARRHDDTDTDATASMCYSVLTNPSIGDADMTCPASEHGIITLGARVDWSGTEIDANMALAVAGLHEMTLNDEQQQQRESAVSDLSMANAGDTATLFPQLYETQEAILEWRDGMADNLHDNGSETLAGEAPPWPCDDDDSANDADGESLAESEGVPSGCNGAGGFVVFAGRHAGLRRARPLWATESGKRPASTTTVDDGSIAEATEAKKRRL</sequence>
<dbReference type="Proteomes" id="UP000829364">
    <property type="component" value="Chromosome 4"/>
</dbReference>
<reference evidence="2" key="1">
    <citation type="submission" date="2021-11" db="EMBL/GenBank/DDBJ databases">
        <title>Purpureocillium_takamizusanense_genome.</title>
        <authorList>
            <person name="Nguyen N.-H."/>
        </authorList>
    </citation>
    <scope>NUCLEOTIDE SEQUENCE</scope>
    <source>
        <strain evidence="2">PT3</strain>
    </source>
</reference>
<evidence type="ECO:0000313" key="2">
    <source>
        <dbReference type="EMBL" id="UNI19307.1"/>
    </source>
</evidence>
<evidence type="ECO:0000313" key="3">
    <source>
        <dbReference type="Proteomes" id="UP000829364"/>
    </source>
</evidence>
<dbReference type="GeneID" id="72067448"/>
<keyword evidence="3" id="KW-1185">Reference proteome</keyword>
<dbReference type="KEGG" id="ptkz:JDV02_005499"/>
<feature type="region of interest" description="Disordered" evidence="1">
    <location>
        <begin position="392"/>
        <end position="424"/>
    </location>
</feature>
<dbReference type="EMBL" id="CP086357">
    <property type="protein sequence ID" value="UNI19307.1"/>
    <property type="molecule type" value="Genomic_DNA"/>
</dbReference>
<proteinExistence type="predicted"/>
<accession>A0A9Q8VBZ3</accession>
<evidence type="ECO:0000256" key="1">
    <source>
        <dbReference type="SAM" id="MobiDB-lite"/>
    </source>
</evidence>
<dbReference type="RefSeq" id="XP_047842788.1">
    <property type="nucleotide sequence ID" value="XM_047986805.1"/>
</dbReference>
<feature type="compositionally biased region" description="Acidic residues" evidence="1">
    <location>
        <begin position="347"/>
        <end position="362"/>
    </location>
</feature>